<reference evidence="1 2" key="1">
    <citation type="submission" date="2021-03" db="EMBL/GenBank/DDBJ databases">
        <authorList>
            <person name="D'Agostino P."/>
            <person name="Huntemann M."/>
            <person name="Clum A."/>
            <person name="Spunde A."/>
            <person name="Palaniappan K."/>
            <person name="Ritter S."/>
            <person name="Mikhailova N."/>
            <person name="Chen I.-M."/>
            <person name="Stamatis D."/>
            <person name="Reddy T."/>
            <person name="O'Malley R."/>
            <person name="Daum C."/>
            <person name="Shapiro N."/>
            <person name="Ivanova N."/>
            <person name="Kyrpides N."/>
            <person name="Woyke T."/>
        </authorList>
    </citation>
    <scope>NUCLEOTIDE SEQUENCE [LARGE SCALE GENOMIC DNA]</scope>
    <source>
        <strain evidence="1 2">WS4403</strain>
    </source>
</reference>
<protein>
    <recommendedName>
        <fullName evidence="3">Fumarate hydratase</fullName>
    </recommendedName>
</protein>
<keyword evidence="2" id="KW-1185">Reference proteome</keyword>
<accession>A0ABS4PFK0</accession>
<evidence type="ECO:0000313" key="2">
    <source>
        <dbReference type="Proteomes" id="UP001195624"/>
    </source>
</evidence>
<reference evidence="2" key="2">
    <citation type="submission" date="2023-07" db="EMBL/GenBank/DDBJ databases">
        <title>Genome mining of underrepresented organisms for secondary metabolites.</title>
        <authorList>
            <person name="D'Agostino P.M."/>
        </authorList>
    </citation>
    <scope>NUCLEOTIDE SEQUENCE [LARGE SCALE GENOMIC DNA]</scope>
    <source>
        <strain evidence="2">WS4403</strain>
    </source>
</reference>
<dbReference type="Proteomes" id="UP001195624">
    <property type="component" value="Unassembled WGS sequence"/>
</dbReference>
<gene>
    <name evidence="1" type="ORF">J2125_004038</name>
</gene>
<name>A0ABS4PFK0_9GAMM</name>
<evidence type="ECO:0008006" key="3">
    <source>
        <dbReference type="Google" id="ProtNLM"/>
    </source>
</evidence>
<dbReference type="RefSeq" id="WP_157819451.1">
    <property type="nucleotide sequence ID" value="NZ_JAGGMQ010000001.1"/>
</dbReference>
<organism evidence="1 2">
    <name type="scientific">Winslowiella toletana</name>
    <dbReference type="NCBI Taxonomy" id="92490"/>
    <lineage>
        <taxon>Bacteria</taxon>
        <taxon>Pseudomonadati</taxon>
        <taxon>Pseudomonadota</taxon>
        <taxon>Gammaproteobacteria</taxon>
        <taxon>Enterobacterales</taxon>
        <taxon>Erwiniaceae</taxon>
        <taxon>Winslowiella</taxon>
    </lineage>
</organism>
<dbReference type="EMBL" id="JAGGMQ010000001">
    <property type="protein sequence ID" value="MBP2170846.1"/>
    <property type="molecule type" value="Genomic_DNA"/>
</dbReference>
<evidence type="ECO:0000313" key="1">
    <source>
        <dbReference type="EMBL" id="MBP2170846.1"/>
    </source>
</evidence>
<comment type="caution">
    <text evidence="1">The sequence shown here is derived from an EMBL/GenBank/DDBJ whole genome shotgun (WGS) entry which is preliminary data.</text>
</comment>
<proteinExistence type="predicted"/>
<sequence length="71" mass="8165">MPDRYREDQQEICAVIGKAVFDLIKTGQALEVRNIILVLQLQGAQASSERLKNIYLLARRYVMQDASKDRN</sequence>